<feature type="compositionally biased region" description="Basic and acidic residues" evidence="1">
    <location>
        <begin position="74"/>
        <end position="89"/>
    </location>
</feature>
<accession>A0AAD2CTB2</accession>
<name>A0AAD2CTB2_9STRA</name>
<proteinExistence type="predicted"/>
<feature type="compositionally biased region" description="Acidic residues" evidence="1">
    <location>
        <begin position="114"/>
        <end position="127"/>
    </location>
</feature>
<evidence type="ECO:0000259" key="2">
    <source>
        <dbReference type="Pfam" id="PF03457"/>
    </source>
</evidence>
<comment type="caution">
    <text evidence="3">The sequence shown here is derived from an EMBL/GenBank/DDBJ whole genome shotgun (WGS) entry which is preliminary data.</text>
</comment>
<dbReference type="InterPro" id="IPR005114">
    <property type="entry name" value="Helicase_assoc"/>
</dbReference>
<dbReference type="PANTHER" id="PTHR33418">
    <property type="entry name" value="HELICASE-ASSOCIATED"/>
    <property type="match status" value="1"/>
</dbReference>
<feature type="compositionally biased region" description="Basic and acidic residues" evidence="1">
    <location>
        <begin position="143"/>
        <end position="161"/>
    </location>
</feature>
<feature type="compositionally biased region" description="Polar residues" evidence="1">
    <location>
        <begin position="11"/>
        <end position="33"/>
    </location>
</feature>
<sequence length="553" mass="64395">MHVHEGATDLSVDSATNEGSPRVQVITQSQSSPTKRKRSPNHDSEDDSSALSKSTRKKLKKERKSAKKARKEKQRRERDERRMEKESKKKEKRQLKALKKRGRSTSADQREEESTNQESAPIEEDAASNDPGVASKPTKKRKITEIERLKANTADRSHERGSSVNNPGSPENDEQTISEDDANPGYHNDASVHAAARDSHDGIAELYPSTDDDEDANEEIEKNEETAPRPRRKERTQERERRKGRSQMSVSNRYSPRTWNERLEALINFKLEHGHTNVPSRNFHDRGLAEFVVQLKNNSDELNVEQKDALCDLGFDWTTGQEKKERAWDENLDRLDKFHKEHNNFAVHKFAEFKKLHGWLIWQRNLQLHGRLREDRKERLEGIGYTDWAAKKTKKNASRIPNTWMRQYKNLQVYVRENGHSMVPQHKHTDNHEDRTLSNWVRKQRTLRNKNCLSAEKMALLEKLNFVWTFDTSNKTLRSGKLIDQRKEFDISLDLLRKYKEENGSIEDVRGDMMIGDRNVGKWLAKQKSLGRRGLLINDRMVRLEQELGLIFA</sequence>
<gene>
    <name evidence="3" type="ORF">CYCCA115_LOCUS8264</name>
</gene>
<feature type="compositionally biased region" description="Basic and acidic residues" evidence="1">
    <location>
        <begin position="219"/>
        <end position="228"/>
    </location>
</feature>
<dbReference type="EMBL" id="CAKOGP040001112">
    <property type="protein sequence ID" value="CAJ1943074.1"/>
    <property type="molecule type" value="Genomic_DNA"/>
</dbReference>
<organism evidence="3 4">
    <name type="scientific">Cylindrotheca closterium</name>
    <dbReference type="NCBI Taxonomy" id="2856"/>
    <lineage>
        <taxon>Eukaryota</taxon>
        <taxon>Sar</taxon>
        <taxon>Stramenopiles</taxon>
        <taxon>Ochrophyta</taxon>
        <taxon>Bacillariophyta</taxon>
        <taxon>Bacillariophyceae</taxon>
        <taxon>Bacillariophycidae</taxon>
        <taxon>Bacillariales</taxon>
        <taxon>Bacillariaceae</taxon>
        <taxon>Cylindrotheca</taxon>
    </lineage>
</organism>
<feature type="compositionally biased region" description="Acidic residues" evidence="1">
    <location>
        <begin position="171"/>
        <end position="182"/>
    </location>
</feature>
<dbReference type="Proteomes" id="UP001295423">
    <property type="component" value="Unassembled WGS sequence"/>
</dbReference>
<keyword evidence="4" id="KW-1185">Reference proteome</keyword>
<feature type="compositionally biased region" description="Basic residues" evidence="1">
    <location>
        <begin position="90"/>
        <end position="103"/>
    </location>
</feature>
<feature type="compositionally biased region" description="Basic residues" evidence="1">
    <location>
        <begin position="54"/>
        <end position="73"/>
    </location>
</feature>
<feature type="region of interest" description="Disordered" evidence="1">
    <location>
        <begin position="1"/>
        <end position="189"/>
    </location>
</feature>
<feature type="domain" description="Helicase-associated" evidence="2">
    <location>
        <begin position="325"/>
        <end position="384"/>
    </location>
</feature>
<reference evidence="3" key="1">
    <citation type="submission" date="2023-08" db="EMBL/GenBank/DDBJ databases">
        <authorList>
            <person name="Audoor S."/>
            <person name="Bilcke G."/>
        </authorList>
    </citation>
    <scope>NUCLEOTIDE SEQUENCE</scope>
</reference>
<dbReference type="AlphaFoldDB" id="A0AAD2CTB2"/>
<evidence type="ECO:0000256" key="1">
    <source>
        <dbReference type="SAM" id="MobiDB-lite"/>
    </source>
</evidence>
<feature type="domain" description="Helicase-associated" evidence="2">
    <location>
        <begin position="257"/>
        <end position="315"/>
    </location>
</feature>
<feature type="region of interest" description="Disordered" evidence="1">
    <location>
        <begin position="204"/>
        <end position="253"/>
    </location>
</feature>
<dbReference type="PANTHER" id="PTHR33418:SF1">
    <property type="entry name" value="HELICASE-ASSOCIATED DOMAIN-CONTAINING PROTEIN"/>
    <property type="match status" value="1"/>
</dbReference>
<protein>
    <recommendedName>
        <fullName evidence="2">Helicase-associated domain-containing protein</fullName>
    </recommendedName>
</protein>
<dbReference type="Pfam" id="PF03457">
    <property type="entry name" value="HA"/>
    <property type="match status" value="3"/>
</dbReference>
<feature type="domain" description="Helicase-associated" evidence="2">
    <location>
        <begin position="403"/>
        <end position="466"/>
    </location>
</feature>
<dbReference type="Gene3D" id="6.10.140.530">
    <property type="match status" value="2"/>
</dbReference>
<evidence type="ECO:0000313" key="3">
    <source>
        <dbReference type="EMBL" id="CAJ1943074.1"/>
    </source>
</evidence>
<evidence type="ECO:0000313" key="4">
    <source>
        <dbReference type="Proteomes" id="UP001295423"/>
    </source>
</evidence>